<dbReference type="SUPFAM" id="SSF63829">
    <property type="entry name" value="Calcium-dependent phosphotriesterase"/>
    <property type="match status" value="1"/>
</dbReference>
<reference evidence="3 4" key="1">
    <citation type="submission" date="2018-12" db="EMBL/GenBank/DDBJ databases">
        <title>Hymenobacter gummosus sp. nov., isolated from a spring.</title>
        <authorList>
            <person name="Nie L."/>
        </authorList>
    </citation>
    <scope>NUCLEOTIDE SEQUENCE [LARGE SCALE GENOMIC DNA]</scope>
    <source>
        <strain evidence="3 4">KCTC 52166</strain>
    </source>
</reference>
<dbReference type="AlphaFoldDB" id="A0A3S0K3R6"/>
<dbReference type="InterPro" id="IPR026444">
    <property type="entry name" value="Secre_tail"/>
</dbReference>
<evidence type="ECO:0000256" key="1">
    <source>
        <dbReference type="SAM" id="SignalP"/>
    </source>
</evidence>
<evidence type="ECO:0000259" key="2">
    <source>
        <dbReference type="PROSITE" id="PS50093"/>
    </source>
</evidence>
<protein>
    <submittedName>
        <fullName evidence="3">T9SS type A sorting domain-containing protein</fullName>
    </submittedName>
</protein>
<dbReference type="CDD" id="cd00146">
    <property type="entry name" value="PKD"/>
    <property type="match status" value="1"/>
</dbReference>
<comment type="caution">
    <text evidence="3">The sequence shown here is derived from an EMBL/GenBank/DDBJ whole genome shotgun (WGS) entry which is preliminary data.</text>
</comment>
<dbReference type="Proteomes" id="UP000282184">
    <property type="component" value="Unassembled WGS sequence"/>
</dbReference>
<dbReference type="NCBIfam" id="TIGR04183">
    <property type="entry name" value="Por_Secre_tail"/>
    <property type="match status" value="1"/>
</dbReference>
<sequence>MRHLLVFLLAVSGLLPLRLAAQPTRVWERTYDRAGGSYYAALPLRTGVTLHVGGYTNDAYDWVNLILTAVNDNGDTVRVVQVRNPVGRFHFPSDAVLEADRSVTVLGVHALRVPGTSRYDYTTFLLQLDTLGRVRWQRSYTPNDVAGTGRLLRLPDGYLLASNADPVPGASPALPLARLLRTDRAGNLLWQRRYPSRGFQGLGYLQGLTACPDGSYLAVGFCDQPNPANPPVQASAYFRRSIWAVRLRPDGDTLQTAVLGTDTEREDGRAVVPTPDGGFAIAGVQGTHRGNSPTPPEDGYLLKTDAQLRPLWSQSIPVSRAACDVRFVWALAAGGLVMGGRIYWPSPTGPNPVWQGHLAAFSVSGAPQWSVLREHGYFEAGYEYGLLRADGTLLLSGYTTPNPNNRNADAALFTRYAGVGAPYQPDPCAAPPAPEFTWARPAPDSLVVLDISLPGPQYAVGAAWRWDFGDGSPAQEGRALARHRYAQPPAAATPVTLAYTNSLGCTRSVTLYPFRPAPLRPSAALAATLRLFPNPAGGARRVTVLARAGAGGPATLRLLDPVGRLVRTVAARPAPDGALRQELELSGLPAGLYLVQLVTDQGTAAQRLLLE</sequence>
<dbReference type="EMBL" id="RXOF01000010">
    <property type="protein sequence ID" value="RTQ48097.1"/>
    <property type="molecule type" value="Genomic_DNA"/>
</dbReference>
<feature type="chain" id="PRO_5018530809" evidence="1">
    <location>
        <begin position="21"/>
        <end position="611"/>
    </location>
</feature>
<dbReference type="InterPro" id="IPR000601">
    <property type="entry name" value="PKD_dom"/>
</dbReference>
<accession>A0A3S0K3R6</accession>
<proteinExistence type="predicted"/>
<evidence type="ECO:0000313" key="3">
    <source>
        <dbReference type="EMBL" id="RTQ48097.1"/>
    </source>
</evidence>
<dbReference type="InterPro" id="IPR013783">
    <property type="entry name" value="Ig-like_fold"/>
</dbReference>
<dbReference type="RefSeq" id="WP_126694338.1">
    <property type="nucleotide sequence ID" value="NZ_RXOF01000010.1"/>
</dbReference>
<keyword evidence="4" id="KW-1185">Reference proteome</keyword>
<gene>
    <name evidence="3" type="ORF">EJV47_16795</name>
</gene>
<evidence type="ECO:0000313" key="4">
    <source>
        <dbReference type="Proteomes" id="UP000282184"/>
    </source>
</evidence>
<feature type="domain" description="PKD" evidence="2">
    <location>
        <begin position="462"/>
        <end position="488"/>
    </location>
</feature>
<dbReference type="OrthoDB" id="873118at2"/>
<dbReference type="PROSITE" id="PS50093">
    <property type="entry name" value="PKD"/>
    <property type="match status" value="1"/>
</dbReference>
<dbReference type="Gene3D" id="2.60.40.10">
    <property type="entry name" value="Immunoglobulins"/>
    <property type="match status" value="1"/>
</dbReference>
<organism evidence="3 4">
    <name type="scientific">Hymenobacter gummosus</name>
    <dbReference type="NCBI Taxonomy" id="1776032"/>
    <lineage>
        <taxon>Bacteria</taxon>
        <taxon>Pseudomonadati</taxon>
        <taxon>Bacteroidota</taxon>
        <taxon>Cytophagia</taxon>
        <taxon>Cytophagales</taxon>
        <taxon>Hymenobacteraceae</taxon>
        <taxon>Hymenobacter</taxon>
    </lineage>
</organism>
<keyword evidence="1" id="KW-0732">Signal</keyword>
<name>A0A3S0K3R6_9BACT</name>
<feature type="signal peptide" evidence="1">
    <location>
        <begin position="1"/>
        <end position="20"/>
    </location>
</feature>